<dbReference type="GO" id="GO:0006508">
    <property type="term" value="P:proteolysis"/>
    <property type="evidence" value="ECO:0007669"/>
    <property type="project" value="UniProtKB-KW"/>
</dbReference>
<dbReference type="EMBL" id="CADCVY010000107">
    <property type="protein sequence ID" value="CAA9515419.1"/>
    <property type="molecule type" value="Genomic_DNA"/>
</dbReference>
<protein>
    <submittedName>
        <fullName evidence="2">Aspartyl protease</fullName>
    </submittedName>
</protein>
<reference evidence="2" key="1">
    <citation type="submission" date="2020-02" db="EMBL/GenBank/DDBJ databases">
        <authorList>
            <person name="Meier V. D."/>
        </authorList>
    </citation>
    <scope>NUCLEOTIDE SEQUENCE</scope>
    <source>
        <strain evidence="2">AVDCRST_MAG44</strain>
    </source>
</reference>
<accession>A0A6J4T7A0</accession>
<sequence>ERRRGTARALPRAPADAGRSIADRHAPAGRQGGQDGARLGRHFRRRFRAVRLPRRFRRPRATAAGRGDRRADRERGGAAYPDLRRRALLGSSGRQREAGALPDRQRRLHHHHRRRNRPRGRHPSRHPRAGQHGQRHRGHGPRLRGALLGRLYRPRRLHGTCEQQRRHQCHRHELPVVAARLERRGQLPGASGV</sequence>
<feature type="region of interest" description="Disordered" evidence="1">
    <location>
        <begin position="1"/>
        <end position="142"/>
    </location>
</feature>
<dbReference type="AlphaFoldDB" id="A0A6J4T7A0"/>
<feature type="compositionally biased region" description="Basic and acidic residues" evidence="1">
    <location>
        <begin position="66"/>
        <end position="76"/>
    </location>
</feature>
<feature type="non-terminal residue" evidence="2">
    <location>
        <position position="193"/>
    </location>
</feature>
<feature type="compositionally biased region" description="Basic residues" evidence="1">
    <location>
        <begin position="106"/>
        <end position="142"/>
    </location>
</feature>
<keyword evidence="2" id="KW-0378">Hydrolase</keyword>
<proteinExistence type="predicted"/>
<evidence type="ECO:0000313" key="2">
    <source>
        <dbReference type="EMBL" id="CAA9515419.1"/>
    </source>
</evidence>
<gene>
    <name evidence="2" type="ORF">AVDCRST_MAG44-1672</name>
</gene>
<keyword evidence="2" id="KW-0645">Protease</keyword>
<feature type="compositionally biased region" description="Basic residues" evidence="1">
    <location>
        <begin position="39"/>
        <end position="60"/>
    </location>
</feature>
<dbReference type="GO" id="GO:0008233">
    <property type="term" value="F:peptidase activity"/>
    <property type="evidence" value="ECO:0007669"/>
    <property type="project" value="UniProtKB-KW"/>
</dbReference>
<feature type="non-terminal residue" evidence="2">
    <location>
        <position position="1"/>
    </location>
</feature>
<name>A0A6J4T7A0_9SPHN</name>
<evidence type="ECO:0000256" key="1">
    <source>
        <dbReference type="SAM" id="MobiDB-lite"/>
    </source>
</evidence>
<organism evidence="2">
    <name type="scientific">uncultured Sphingomonas sp</name>
    <dbReference type="NCBI Taxonomy" id="158754"/>
    <lineage>
        <taxon>Bacteria</taxon>
        <taxon>Pseudomonadati</taxon>
        <taxon>Pseudomonadota</taxon>
        <taxon>Alphaproteobacteria</taxon>
        <taxon>Sphingomonadales</taxon>
        <taxon>Sphingomonadaceae</taxon>
        <taxon>Sphingomonas</taxon>
        <taxon>environmental samples</taxon>
    </lineage>
</organism>